<name>A0A383C3J0_9ZZZZ</name>
<organism evidence="1">
    <name type="scientific">marine metagenome</name>
    <dbReference type="NCBI Taxonomy" id="408172"/>
    <lineage>
        <taxon>unclassified sequences</taxon>
        <taxon>metagenomes</taxon>
        <taxon>ecological metagenomes</taxon>
    </lineage>
</organism>
<dbReference type="GO" id="GO:0008483">
    <property type="term" value="F:transaminase activity"/>
    <property type="evidence" value="ECO:0007669"/>
    <property type="project" value="TreeGrafter"/>
</dbReference>
<dbReference type="InterPro" id="IPR015421">
    <property type="entry name" value="PyrdxlP-dep_Trfase_major"/>
</dbReference>
<feature type="non-terminal residue" evidence="1">
    <location>
        <position position="211"/>
    </location>
</feature>
<reference evidence="1" key="1">
    <citation type="submission" date="2018-05" db="EMBL/GenBank/DDBJ databases">
        <authorList>
            <person name="Lanie J.A."/>
            <person name="Ng W.-L."/>
            <person name="Kazmierczak K.M."/>
            <person name="Andrzejewski T.M."/>
            <person name="Davidsen T.M."/>
            <person name="Wayne K.J."/>
            <person name="Tettelin H."/>
            <person name="Glass J.I."/>
            <person name="Rusch D."/>
            <person name="Podicherti R."/>
            <person name="Tsui H.-C.T."/>
            <person name="Winkler M.E."/>
        </authorList>
    </citation>
    <scope>NUCLEOTIDE SEQUENCE</scope>
</reference>
<dbReference type="Gene3D" id="3.40.640.10">
    <property type="entry name" value="Type I PLP-dependent aspartate aminotransferase-like (Major domain)"/>
    <property type="match status" value="1"/>
</dbReference>
<dbReference type="PANTHER" id="PTHR30244:SF30">
    <property type="entry name" value="BLR5990 PROTEIN"/>
    <property type="match status" value="1"/>
</dbReference>
<dbReference type="AlphaFoldDB" id="A0A383C3J0"/>
<accession>A0A383C3J0</accession>
<protein>
    <recommendedName>
        <fullName evidence="2">Aminotransferase DegT</fullName>
    </recommendedName>
</protein>
<dbReference type="SUPFAM" id="SSF53383">
    <property type="entry name" value="PLP-dependent transferases"/>
    <property type="match status" value="1"/>
</dbReference>
<evidence type="ECO:0000313" key="1">
    <source>
        <dbReference type="EMBL" id="SVE26580.1"/>
    </source>
</evidence>
<gene>
    <name evidence="1" type="ORF">METZ01_LOCUS479434</name>
</gene>
<sequence length="211" mass="23085">MITTTLQNEFLTFVKDLFPGEFPIPLHAPRFSEKEKVLVFDALDTTYVSTVGMYVSEFEKKIALYTGAKHAIATNTGTAALHTALLVCGVVANDEVITQSLTFVATCNAIRYCGADPVFVDVSRNTLGLSPNSLADFLNENAEVRDDGYCWNLKTNKIIRACVPMHNLGHPAEIIEIKKICESYRVTIIEDAAESLGSTSRGLHTGLVGRI</sequence>
<dbReference type="PANTHER" id="PTHR30244">
    <property type="entry name" value="TRANSAMINASE"/>
    <property type="match status" value="1"/>
</dbReference>
<proteinExistence type="predicted"/>
<dbReference type="InterPro" id="IPR015424">
    <property type="entry name" value="PyrdxlP-dep_Trfase"/>
</dbReference>
<dbReference type="InterPro" id="IPR000653">
    <property type="entry name" value="DegT/StrS_aminotransferase"/>
</dbReference>
<dbReference type="EMBL" id="UINC01205415">
    <property type="protein sequence ID" value="SVE26580.1"/>
    <property type="molecule type" value="Genomic_DNA"/>
</dbReference>
<dbReference type="Pfam" id="PF01041">
    <property type="entry name" value="DegT_DnrJ_EryC1"/>
    <property type="match status" value="1"/>
</dbReference>
<evidence type="ECO:0008006" key="2">
    <source>
        <dbReference type="Google" id="ProtNLM"/>
    </source>
</evidence>
<dbReference type="GO" id="GO:0000271">
    <property type="term" value="P:polysaccharide biosynthetic process"/>
    <property type="evidence" value="ECO:0007669"/>
    <property type="project" value="TreeGrafter"/>
</dbReference>
<dbReference type="GO" id="GO:0030170">
    <property type="term" value="F:pyridoxal phosphate binding"/>
    <property type="evidence" value="ECO:0007669"/>
    <property type="project" value="TreeGrafter"/>
</dbReference>